<feature type="transmembrane region" description="Helical" evidence="5">
    <location>
        <begin position="178"/>
        <end position="196"/>
    </location>
</feature>
<dbReference type="PROSITE" id="PS50005">
    <property type="entry name" value="TPR"/>
    <property type="match status" value="1"/>
</dbReference>
<keyword evidence="5" id="KW-0472">Membrane</keyword>
<keyword evidence="7" id="KW-1185">Reference proteome</keyword>
<feature type="compositionally biased region" description="Basic and acidic residues" evidence="4">
    <location>
        <begin position="239"/>
        <end position="256"/>
    </location>
</feature>
<dbReference type="InterPro" id="IPR011990">
    <property type="entry name" value="TPR-like_helical_dom_sf"/>
</dbReference>
<dbReference type="InterPro" id="IPR013105">
    <property type="entry name" value="TPR_2"/>
</dbReference>
<sequence length="434" mass="50783">MEKTKKYYAKAMEYYCDGYIEKALEYCEKSLFISRDYSPALNLKGLIHYVKGNLEEAQMTWRINYKLNGDGISKKYLDDSKKDKEILELFTQGVSLYKEIKIHQALELFKGCEKSHFNVLNLWNYLAYCYMKLGEYDKCNHYINEILKIDKSNDMALNTKKTLQDIGVIKKEVNSRKIYMACLIGVLLIVLTFVYINRDMIKSLNILDKFTKIKVEQNNMSSDSNKSIGGSENSSNRDNVSEEFKEEAPKLHQDESNAAKEIQPSFNFEAVQRDLEGNNYELLLNYLETYNKESLNLNEKALLIRVEEKIKASGVDHFYNLGMDAVKNNDYKQGLVNFNKVFKYSEESYLNPHMTYMLGFCYEKIYDVENANKYYELYLNKYSKGDYFEAALYSLAIINKDIDKEKSKKYANVLANEYRDSQYNNTIIKSIINQ</sequence>
<evidence type="ECO:0000256" key="3">
    <source>
        <dbReference type="PROSITE-ProRule" id="PRU00339"/>
    </source>
</evidence>
<keyword evidence="5" id="KW-1133">Transmembrane helix</keyword>
<dbReference type="SUPFAM" id="SSF48452">
    <property type="entry name" value="TPR-like"/>
    <property type="match status" value="1"/>
</dbReference>
<keyword evidence="5" id="KW-0812">Transmembrane</keyword>
<comment type="caution">
    <text evidence="6">The sequence shown here is derived from an EMBL/GenBank/DDBJ whole genome shotgun (WGS) entry which is preliminary data.</text>
</comment>
<keyword evidence="1" id="KW-0677">Repeat</keyword>
<evidence type="ECO:0000256" key="5">
    <source>
        <dbReference type="SAM" id="Phobius"/>
    </source>
</evidence>
<reference evidence="6 7" key="1">
    <citation type="submission" date="2021-03" db="EMBL/GenBank/DDBJ databases">
        <title>Genomic Encyclopedia of Type Strains, Phase IV (KMG-IV): sequencing the most valuable type-strain genomes for metagenomic binning, comparative biology and taxonomic classification.</title>
        <authorList>
            <person name="Goeker M."/>
        </authorList>
    </citation>
    <scope>NUCLEOTIDE SEQUENCE [LARGE SCALE GENOMIC DNA]</scope>
    <source>
        <strain evidence="6 7">DSM 28650</strain>
    </source>
</reference>
<evidence type="ECO:0000313" key="7">
    <source>
        <dbReference type="Proteomes" id="UP001519308"/>
    </source>
</evidence>
<accession>A0ABS4K353</accession>
<dbReference type="InterPro" id="IPR019734">
    <property type="entry name" value="TPR_rpt"/>
</dbReference>
<dbReference type="Pfam" id="PF07719">
    <property type="entry name" value="TPR_2"/>
    <property type="match status" value="1"/>
</dbReference>
<dbReference type="Gene3D" id="1.25.40.10">
    <property type="entry name" value="Tetratricopeptide repeat domain"/>
    <property type="match status" value="3"/>
</dbReference>
<feature type="compositionally biased region" description="Polar residues" evidence="4">
    <location>
        <begin position="220"/>
        <end position="238"/>
    </location>
</feature>
<keyword evidence="2 3" id="KW-0802">TPR repeat</keyword>
<evidence type="ECO:0000313" key="6">
    <source>
        <dbReference type="EMBL" id="MBP2021675.1"/>
    </source>
</evidence>
<feature type="region of interest" description="Disordered" evidence="4">
    <location>
        <begin position="220"/>
        <end position="256"/>
    </location>
</feature>
<evidence type="ECO:0000256" key="2">
    <source>
        <dbReference type="ARBA" id="ARBA00022803"/>
    </source>
</evidence>
<proteinExistence type="predicted"/>
<evidence type="ECO:0000256" key="4">
    <source>
        <dbReference type="SAM" id="MobiDB-lite"/>
    </source>
</evidence>
<dbReference type="Proteomes" id="UP001519308">
    <property type="component" value="Unassembled WGS sequence"/>
</dbReference>
<dbReference type="SMART" id="SM00028">
    <property type="entry name" value="TPR"/>
    <property type="match status" value="4"/>
</dbReference>
<feature type="repeat" description="TPR" evidence="3">
    <location>
        <begin position="120"/>
        <end position="153"/>
    </location>
</feature>
<dbReference type="EMBL" id="JAGGLL010000009">
    <property type="protein sequence ID" value="MBP2021675.1"/>
    <property type="molecule type" value="Genomic_DNA"/>
</dbReference>
<protein>
    <submittedName>
        <fullName evidence="6">Tetratricopeptide (TPR) repeat protein</fullName>
    </submittedName>
</protein>
<gene>
    <name evidence="6" type="ORF">J2Z44_001471</name>
</gene>
<name>A0ABS4K353_9CLOT</name>
<dbReference type="RefSeq" id="WP_209649452.1">
    <property type="nucleotide sequence ID" value="NZ_JAGGLL010000009.1"/>
</dbReference>
<evidence type="ECO:0000256" key="1">
    <source>
        <dbReference type="ARBA" id="ARBA00022737"/>
    </source>
</evidence>
<organism evidence="6 7">
    <name type="scientific">Clostridium punense</name>
    <dbReference type="NCBI Taxonomy" id="1054297"/>
    <lineage>
        <taxon>Bacteria</taxon>
        <taxon>Bacillati</taxon>
        <taxon>Bacillota</taxon>
        <taxon>Clostridia</taxon>
        <taxon>Eubacteriales</taxon>
        <taxon>Clostridiaceae</taxon>
        <taxon>Clostridium</taxon>
    </lineage>
</organism>